<reference evidence="3" key="1">
    <citation type="submission" date="2023-07" db="EMBL/GenBank/DDBJ databases">
        <title>Genomic Encyclopedia of Type Strains, Phase IV (KMG-IV): sequencing the most valuable type-strain genomes for metagenomic binning, comparative biology and taxonomic classification.</title>
        <authorList>
            <person name="Goeker M."/>
        </authorList>
    </citation>
    <scope>NUCLEOTIDE SEQUENCE</scope>
    <source>
        <strain evidence="3">DSM 23947</strain>
    </source>
</reference>
<comment type="caution">
    <text evidence="3">The sequence shown here is derived from an EMBL/GenBank/DDBJ whole genome shotgun (WGS) entry which is preliminary data.</text>
</comment>
<dbReference type="PANTHER" id="PTHR40446:SF2">
    <property type="entry name" value="N-ACETYLGLUCOSAMINE-1-PHOSPHODIESTER ALPHA-N-ACETYLGLUCOSAMINIDASE"/>
    <property type="match status" value="1"/>
</dbReference>
<evidence type="ECO:0000313" key="3">
    <source>
        <dbReference type="EMBL" id="MDQ0215260.1"/>
    </source>
</evidence>
<dbReference type="PANTHER" id="PTHR40446">
    <property type="entry name" value="N-ACETYLGLUCOSAMINE-1-PHOSPHODIESTER ALPHA-N-ACETYLGLUCOSAMINIDASE"/>
    <property type="match status" value="1"/>
</dbReference>
<feature type="domain" description="SLH" evidence="2">
    <location>
        <begin position="798"/>
        <end position="853"/>
    </location>
</feature>
<keyword evidence="4" id="KW-1185">Reference proteome</keyword>
<dbReference type="InterPro" id="IPR001119">
    <property type="entry name" value="SLH_dom"/>
</dbReference>
<dbReference type="RefSeq" id="WP_307257258.1">
    <property type="nucleotide sequence ID" value="NZ_JAUSUC010000017.1"/>
</dbReference>
<keyword evidence="1" id="KW-0732">Signal</keyword>
<dbReference type="AlphaFoldDB" id="A0AAJ1SYP9"/>
<feature type="domain" description="SLH" evidence="2">
    <location>
        <begin position="733"/>
        <end position="796"/>
    </location>
</feature>
<sequence>MCKKIAASLVFVILLGIGVMAEAAVKERYIVTPGVDYQKEQFYINSQIQMGNRLNIDLTRPEINVGVGIPNPLNSLDTVSSAVRKNTNRNQSVVGAINASFFHFSSRLPAYLLVDHNRVSTFGVISTGSDEYMSIPTAFGVKNDGTAQIDTFQYNASYEINGIRYPVSSINKQRGAGETVIYTPNYSYSSTRANRYGMEIVVSSLSTPLDSGVELGKPVTGIVQAVRPYGNGDSVIPKNGYVISVHGTEQSSQLAKVRAGDRIALNIDMESKWRNSKFILASGPMLVKNGKVDMTINPNSSRAKSRNPRTAVAVDRTGKRVFFVTVDGRNKGKSNGMTLSEFAQYLVSIGAYQALNLDGGGSTTMVARPRGYTYPKVVNSPSDQSERRVSAILQVLNTSPKGEPVTLDMKLSNSKVTVGSSVSVQAEGLDSFLNKVTIDPARMKLRVEGNIGRMNGNQFMAERPGTGFIIGEINGMMRKVPITVIPQPMKMEITPSNTVIGAKEKQSFQLKVFDGGKEVVINPNDVRWWATNGIGAMQAGGILQANDVHATGKVQATYKGEKVETTVHVVKSSVSIDRFENSQLWTAEGVRADAQVEFPGTKAPYRDGKSSLLLNYHLKPTEGTAAAYAVLKQPVALLGLPKQIGLWVYGDGKRNWLRGQIIDGDGKVVPIDFTENGGLDWNGWKYVRAEIPSNIKQPIKLSKIYVAQTDPNKEGSGQIYLDKLQAEYDDQFIEPMFEDVLSDHWAKKEVEYLASRNVISGYENGLFKPETFLTRAHAAVMLMRVLDLPVNAVSDPGFKDVTKDFLYFNQIAAVENANIMKGNEEGTQFNPNDLLTRGQMAAILARAYELKGETTPVFKDVPVDFWAFSEIQALASNQITTGYPDKTFKPNNKVTRAQFSAFLYRILTK</sequence>
<evidence type="ECO:0000313" key="4">
    <source>
        <dbReference type="Proteomes" id="UP001237207"/>
    </source>
</evidence>
<dbReference type="Gene3D" id="2.60.120.430">
    <property type="entry name" value="Galactose-binding lectin"/>
    <property type="match status" value="1"/>
</dbReference>
<dbReference type="PROSITE" id="PS51272">
    <property type="entry name" value="SLH"/>
    <property type="match status" value="3"/>
</dbReference>
<proteinExistence type="predicted"/>
<dbReference type="Proteomes" id="UP001237207">
    <property type="component" value="Unassembled WGS sequence"/>
</dbReference>
<dbReference type="EMBL" id="JAUSUC010000017">
    <property type="protein sequence ID" value="MDQ0215260.1"/>
    <property type="molecule type" value="Genomic_DNA"/>
</dbReference>
<gene>
    <name evidence="3" type="ORF">J2S13_001660</name>
</gene>
<dbReference type="Pfam" id="PF00395">
    <property type="entry name" value="SLH"/>
    <property type="match status" value="3"/>
</dbReference>
<dbReference type="Pfam" id="PF09992">
    <property type="entry name" value="NAGPA"/>
    <property type="match status" value="1"/>
</dbReference>
<evidence type="ECO:0000259" key="2">
    <source>
        <dbReference type="PROSITE" id="PS51272"/>
    </source>
</evidence>
<organism evidence="3 4">
    <name type="scientific">Oikeobacillus pervagus</name>
    <dbReference type="NCBI Taxonomy" id="1325931"/>
    <lineage>
        <taxon>Bacteria</taxon>
        <taxon>Bacillati</taxon>
        <taxon>Bacillota</taxon>
        <taxon>Bacilli</taxon>
        <taxon>Bacillales</taxon>
        <taxon>Bacillaceae</taxon>
        <taxon>Oikeobacillus</taxon>
    </lineage>
</organism>
<protein>
    <recommendedName>
        <fullName evidence="2">SLH domain-containing protein</fullName>
    </recommendedName>
</protein>
<evidence type="ECO:0000256" key="1">
    <source>
        <dbReference type="ARBA" id="ARBA00022729"/>
    </source>
</evidence>
<name>A0AAJ1SYP9_9BACI</name>
<accession>A0AAJ1SYP9</accession>
<dbReference type="InterPro" id="IPR018711">
    <property type="entry name" value="NAGPA"/>
</dbReference>
<feature type="domain" description="SLH" evidence="2">
    <location>
        <begin position="854"/>
        <end position="909"/>
    </location>
</feature>